<name>A0A9D2LZQ2_9FIRM</name>
<dbReference type="HAMAP" id="MF_01464_B">
    <property type="entry name" value="SecF_B"/>
    <property type="match status" value="1"/>
</dbReference>
<accession>A0A9D2LZQ2</accession>
<dbReference type="Proteomes" id="UP000824214">
    <property type="component" value="Unassembled WGS sequence"/>
</dbReference>
<proteinExistence type="inferred from homology"/>
<evidence type="ECO:0000256" key="7">
    <source>
        <dbReference type="ARBA" id="ARBA00023010"/>
    </source>
</evidence>
<evidence type="ECO:0000256" key="8">
    <source>
        <dbReference type="ARBA" id="ARBA00023136"/>
    </source>
</evidence>
<dbReference type="InterPro" id="IPR048634">
    <property type="entry name" value="SecD_SecF_C"/>
</dbReference>
<keyword evidence="6 9" id="KW-1133">Transmembrane helix</keyword>
<keyword evidence="7 9" id="KW-0811">Translocation</keyword>
<feature type="transmembrane region" description="Helical" evidence="9">
    <location>
        <begin position="197"/>
        <end position="217"/>
    </location>
</feature>
<evidence type="ECO:0000256" key="4">
    <source>
        <dbReference type="ARBA" id="ARBA00022692"/>
    </source>
</evidence>
<evidence type="ECO:0000256" key="2">
    <source>
        <dbReference type="ARBA" id="ARBA00022448"/>
    </source>
</evidence>
<dbReference type="PRINTS" id="PR01755">
    <property type="entry name" value="SECFTRNLCASE"/>
</dbReference>
<keyword evidence="4 9" id="KW-0812">Transmembrane</keyword>
<dbReference type="Pfam" id="PF02355">
    <property type="entry name" value="SecD_SecF_C"/>
    <property type="match status" value="1"/>
</dbReference>
<keyword evidence="3 9" id="KW-1003">Cell membrane</keyword>
<sequence length="318" mass="34475">MNEKTYRFHFYQNKKIYFGISIVLLVVGILASVIIGPHLDIQFAGGSMILYSVEGGQADASGVEAAVSESTGRNCEVAISQDITTGGEQVTVSFSGNQAMTPEEQAAVTSALQSAYPDLGFELLSSSSVEASMGARFFQKCLVCFAITAVFLLVYIALRFRKIGGLAAGITAVIALMHDVLIAFCVFVVCGLDIDDIFIAVILTILGYSLNATIVVYDRVRENRRKMGPRVSYDEVMNLSMNQTLGRTVLTSLCTFLSLVVVLIVAMIYNIDTVVSFALPMMAGVAAGCFSSQFIAPNLFCMWQIHKRKQMDAAKQKA</sequence>
<protein>
    <recommendedName>
        <fullName evidence="9">Protein-export membrane protein SecF</fullName>
    </recommendedName>
</protein>
<feature type="transmembrane region" description="Helical" evidence="9">
    <location>
        <begin position="165"/>
        <end position="191"/>
    </location>
</feature>
<keyword evidence="2 9" id="KW-0813">Transport</keyword>
<evidence type="ECO:0000256" key="1">
    <source>
        <dbReference type="ARBA" id="ARBA00004651"/>
    </source>
</evidence>
<evidence type="ECO:0000256" key="6">
    <source>
        <dbReference type="ARBA" id="ARBA00022989"/>
    </source>
</evidence>
<evidence type="ECO:0000313" key="12">
    <source>
        <dbReference type="Proteomes" id="UP000824214"/>
    </source>
</evidence>
<reference evidence="11" key="1">
    <citation type="journal article" date="2021" name="PeerJ">
        <title>Extensive microbial diversity within the chicken gut microbiome revealed by metagenomics and culture.</title>
        <authorList>
            <person name="Gilroy R."/>
            <person name="Ravi A."/>
            <person name="Getino M."/>
            <person name="Pursley I."/>
            <person name="Horton D.L."/>
            <person name="Alikhan N.F."/>
            <person name="Baker D."/>
            <person name="Gharbi K."/>
            <person name="Hall N."/>
            <person name="Watson M."/>
            <person name="Adriaenssens E.M."/>
            <person name="Foster-Nyarko E."/>
            <person name="Jarju S."/>
            <person name="Secka A."/>
            <person name="Antonio M."/>
            <person name="Oren A."/>
            <person name="Chaudhuri R.R."/>
            <person name="La Ragione R."/>
            <person name="Hildebrand F."/>
            <person name="Pallen M.J."/>
        </authorList>
    </citation>
    <scope>NUCLEOTIDE SEQUENCE</scope>
    <source>
        <strain evidence="11">ChiBcolR8-3208</strain>
    </source>
</reference>
<dbReference type="SUPFAM" id="SSF82866">
    <property type="entry name" value="Multidrug efflux transporter AcrB transmembrane domain"/>
    <property type="match status" value="1"/>
</dbReference>
<feature type="transmembrane region" description="Helical" evidence="9">
    <location>
        <begin position="277"/>
        <end position="301"/>
    </location>
</feature>
<keyword evidence="5 9" id="KW-0653">Protein transport</keyword>
<organism evidence="11 12">
    <name type="scientific">Candidatus Acutalibacter ornithocaccae</name>
    <dbReference type="NCBI Taxonomy" id="2838416"/>
    <lineage>
        <taxon>Bacteria</taxon>
        <taxon>Bacillati</taxon>
        <taxon>Bacillota</taxon>
        <taxon>Clostridia</taxon>
        <taxon>Eubacteriales</taxon>
        <taxon>Acutalibacteraceae</taxon>
        <taxon>Acutalibacter</taxon>
    </lineage>
</organism>
<evidence type="ECO:0000256" key="9">
    <source>
        <dbReference type="HAMAP-Rule" id="MF_01464"/>
    </source>
</evidence>
<comment type="subcellular location">
    <subcellularLocation>
        <location evidence="1 9">Cell membrane</location>
        <topology evidence="1 9">Multi-pass membrane protein</topology>
    </subcellularLocation>
</comment>
<feature type="transmembrane region" description="Helical" evidence="9">
    <location>
        <begin position="249"/>
        <end position="271"/>
    </location>
</feature>
<dbReference type="PANTHER" id="PTHR30081:SF8">
    <property type="entry name" value="PROTEIN TRANSLOCASE SUBUNIT SECF"/>
    <property type="match status" value="1"/>
</dbReference>
<reference evidence="11" key="2">
    <citation type="submission" date="2021-04" db="EMBL/GenBank/DDBJ databases">
        <authorList>
            <person name="Gilroy R."/>
        </authorList>
    </citation>
    <scope>NUCLEOTIDE SEQUENCE</scope>
    <source>
        <strain evidence="11">ChiBcolR8-3208</strain>
    </source>
</reference>
<dbReference type="GO" id="GO:0065002">
    <property type="term" value="P:intracellular protein transmembrane transport"/>
    <property type="evidence" value="ECO:0007669"/>
    <property type="project" value="UniProtKB-UniRule"/>
</dbReference>
<dbReference type="AlphaFoldDB" id="A0A9D2LZQ2"/>
<evidence type="ECO:0000256" key="5">
    <source>
        <dbReference type="ARBA" id="ARBA00022927"/>
    </source>
</evidence>
<feature type="transmembrane region" description="Helical" evidence="9">
    <location>
        <begin position="16"/>
        <end position="35"/>
    </location>
</feature>
<feature type="transmembrane region" description="Helical" evidence="9">
    <location>
        <begin position="137"/>
        <end position="158"/>
    </location>
</feature>
<dbReference type="GO" id="GO:0005886">
    <property type="term" value="C:plasma membrane"/>
    <property type="evidence" value="ECO:0007669"/>
    <property type="project" value="UniProtKB-SubCell"/>
</dbReference>
<dbReference type="GO" id="GO:0015450">
    <property type="term" value="F:protein-transporting ATPase activity"/>
    <property type="evidence" value="ECO:0007669"/>
    <property type="project" value="InterPro"/>
</dbReference>
<keyword evidence="8 9" id="KW-0472">Membrane</keyword>
<comment type="caution">
    <text evidence="11">The sequence shown here is derived from an EMBL/GenBank/DDBJ whole genome shotgun (WGS) entry which is preliminary data.</text>
</comment>
<comment type="subunit">
    <text evidence="9">Forms a complex with SecD. Part of the essential Sec protein translocation apparatus which comprises SecA, SecYEG and auxiliary proteins SecDF. Other proteins may also be involved.</text>
</comment>
<comment type="similarity">
    <text evidence="9">Belongs to the SecD/SecF family. SecF subfamily.</text>
</comment>
<gene>
    <name evidence="9 11" type="primary">secF</name>
    <name evidence="11" type="ORF">H9942_08710</name>
</gene>
<evidence type="ECO:0000256" key="3">
    <source>
        <dbReference type="ARBA" id="ARBA00022475"/>
    </source>
</evidence>
<dbReference type="InterPro" id="IPR022813">
    <property type="entry name" value="SecD/SecF_arch_bac"/>
</dbReference>
<dbReference type="PANTHER" id="PTHR30081">
    <property type="entry name" value="PROTEIN-EXPORT MEMBRANE PROTEIN SEC"/>
    <property type="match status" value="1"/>
</dbReference>
<evidence type="ECO:0000259" key="10">
    <source>
        <dbReference type="Pfam" id="PF02355"/>
    </source>
</evidence>
<dbReference type="Gene3D" id="1.20.1640.10">
    <property type="entry name" value="Multidrug efflux transporter AcrB transmembrane domain"/>
    <property type="match status" value="1"/>
</dbReference>
<feature type="domain" description="Protein export membrane protein SecD/SecF C-terminal" evidence="10">
    <location>
        <begin position="120"/>
        <end position="304"/>
    </location>
</feature>
<comment type="function">
    <text evidence="9">Part of the Sec protein translocase complex. Interacts with the SecYEG preprotein conducting channel. SecDF uses the proton motive force (PMF) to complete protein translocation after the ATP-dependent function of SecA.</text>
</comment>
<dbReference type="GO" id="GO:0043952">
    <property type="term" value="P:protein transport by the Sec complex"/>
    <property type="evidence" value="ECO:0007669"/>
    <property type="project" value="UniProtKB-UniRule"/>
</dbReference>
<dbReference type="NCBIfam" id="TIGR00966">
    <property type="entry name" value="transloc_SecF"/>
    <property type="match status" value="1"/>
</dbReference>
<dbReference type="InterPro" id="IPR005665">
    <property type="entry name" value="SecF_bac"/>
</dbReference>
<dbReference type="InterPro" id="IPR022645">
    <property type="entry name" value="SecD/SecF_bac"/>
</dbReference>
<evidence type="ECO:0000313" key="11">
    <source>
        <dbReference type="EMBL" id="HJB38131.1"/>
    </source>
</evidence>
<dbReference type="GO" id="GO:0006605">
    <property type="term" value="P:protein targeting"/>
    <property type="evidence" value="ECO:0007669"/>
    <property type="project" value="UniProtKB-UniRule"/>
</dbReference>
<dbReference type="EMBL" id="DWXZ01000188">
    <property type="protein sequence ID" value="HJB38131.1"/>
    <property type="molecule type" value="Genomic_DNA"/>
</dbReference>